<accession>A0A1H7QDY7</accession>
<name>A0A1H7QDY7_RUMAL</name>
<proteinExistence type="predicted"/>
<sequence length="152" mass="17554">PKYNNGWDVIAKPDGSLVNKADGTHHRYLFWDAVNCRTEFDLSKGFCVAGSDTENFLKEKLSYMGLTEEEMNEFIVYWLPRMEHNKYNLISFQSDKYTDSAKLNITPTPDSMLRVFMTYVPLEEAVDIEPQELSTFERSGFTVVEWGGSEIK</sequence>
<feature type="non-terminal residue" evidence="1">
    <location>
        <position position="1"/>
    </location>
</feature>
<dbReference type="AlphaFoldDB" id="A0A1H7QDY7"/>
<evidence type="ECO:0000313" key="1">
    <source>
        <dbReference type="EMBL" id="SEL45715.1"/>
    </source>
</evidence>
<gene>
    <name evidence="1" type="ORF">SAMN05216469_1351</name>
</gene>
<evidence type="ECO:0000313" key="2">
    <source>
        <dbReference type="Proteomes" id="UP000186015"/>
    </source>
</evidence>
<reference evidence="1 2" key="1">
    <citation type="submission" date="2016-10" db="EMBL/GenBank/DDBJ databases">
        <authorList>
            <person name="de Groot N.N."/>
        </authorList>
    </citation>
    <scope>NUCLEOTIDE SEQUENCE [LARGE SCALE GENOMIC DNA]</scope>
    <source>
        <strain evidence="1 2">KH2T6</strain>
    </source>
</reference>
<dbReference type="EMBL" id="FOAT01000035">
    <property type="protein sequence ID" value="SEL45715.1"/>
    <property type="molecule type" value="Genomic_DNA"/>
</dbReference>
<dbReference type="Proteomes" id="UP000186015">
    <property type="component" value="Unassembled WGS sequence"/>
</dbReference>
<protein>
    <submittedName>
        <fullName evidence="1">Uncharacterized protein</fullName>
    </submittedName>
</protein>
<organism evidence="1 2">
    <name type="scientific">Ruminococcus albus</name>
    <dbReference type="NCBI Taxonomy" id="1264"/>
    <lineage>
        <taxon>Bacteria</taxon>
        <taxon>Bacillati</taxon>
        <taxon>Bacillota</taxon>
        <taxon>Clostridia</taxon>
        <taxon>Eubacteriales</taxon>
        <taxon>Oscillospiraceae</taxon>
        <taxon>Ruminococcus</taxon>
    </lineage>
</organism>